<dbReference type="InterPro" id="IPR006379">
    <property type="entry name" value="HAD-SF_hydro_IIB"/>
</dbReference>
<proteinExistence type="inferred from homology"/>
<dbReference type="CAZy" id="GT20">
    <property type="family name" value="Glycosyltransferase Family 20"/>
</dbReference>
<dbReference type="eggNOG" id="arCOG02831">
    <property type="taxonomic scope" value="Archaea"/>
</dbReference>
<dbReference type="Proteomes" id="UP000001431">
    <property type="component" value="Chromosome"/>
</dbReference>
<keyword evidence="7" id="KW-1185">Reference proteome</keyword>
<protein>
    <recommendedName>
        <fullName evidence="5">Alpha,alpha-trehalose-phosphate synthase</fullName>
        <ecNumber evidence="5">2.4.1.15</ecNumber>
    </recommendedName>
</protein>
<evidence type="ECO:0000256" key="3">
    <source>
        <dbReference type="ARBA" id="ARBA00022679"/>
    </source>
</evidence>
<dbReference type="EC" id="2.4.1.15" evidence="5"/>
<gene>
    <name evidence="6" type="ordered locus">Pcal_1363</name>
</gene>
<dbReference type="PANTHER" id="PTHR10788:SF106">
    <property type="entry name" value="BCDNA.GH08860"/>
    <property type="match status" value="1"/>
</dbReference>
<dbReference type="NCBIfam" id="TIGR00685">
    <property type="entry name" value="T6PP"/>
    <property type="match status" value="1"/>
</dbReference>
<keyword evidence="3 6" id="KW-0808">Transferase</keyword>
<dbReference type="Pfam" id="PF02358">
    <property type="entry name" value="Trehalose_PPase"/>
    <property type="match status" value="1"/>
</dbReference>
<keyword evidence="6" id="KW-0378">Hydrolase</keyword>
<evidence type="ECO:0000313" key="7">
    <source>
        <dbReference type="Proteomes" id="UP000001431"/>
    </source>
</evidence>
<dbReference type="Gene3D" id="3.40.50.2000">
    <property type="entry name" value="Glycogen Phosphorylase B"/>
    <property type="match status" value="2"/>
</dbReference>
<dbReference type="InterPro" id="IPR023214">
    <property type="entry name" value="HAD_sf"/>
</dbReference>
<evidence type="ECO:0000256" key="2">
    <source>
        <dbReference type="ARBA" id="ARBA00022676"/>
    </source>
</evidence>
<dbReference type="NCBIfam" id="TIGR02400">
    <property type="entry name" value="trehalose_OtsA"/>
    <property type="match status" value="1"/>
</dbReference>
<dbReference type="SUPFAM" id="SSF56784">
    <property type="entry name" value="HAD-like"/>
    <property type="match status" value="1"/>
</dbReference>
<sequence length="751" mass="83265">MRSSGGNVKLVIVSNRLPVSVVQRDGAYEIREAVGGLATAVRSFLRAVEGGKALGLSEVVWVGWSGLRAEAETEEVRGRLREMGLVTVPLAGEEVNLFYEGFCNSTLWPLFHGLIVYTVFEGRFWDAYVRVNQKFAEVVLPLVEPGDIVWVHDYHLMLLPAIIRDAAPDAAVGFFLHIPFPPAEVFQLMPPPWRSAILDGVLGADLVGFHVHEYVNNFLRSVAKFLGYKAEAGAVYAGRRKVKVGAFPISIDFDFFYNSSLREDVAAMIKEFRQRLRGLKIVFSIDRLDYTKGNLNRLRAWERFLKENPEWRGKATFIMVVTPSRTGVPQYEAMKREIEREVGRINGELGEVDWTPVVYIYRFIPTPTLLALYNVADVALITPLRDGMNLVAKEYVASRRNCTGVLILSETAGAAHELLQALIVNPNDEGGVAAAIKRALTMSEEEQCRRIEAMQERIRQHDVVRWAVDFIHALAEAHLEAQEAAQPAAAPVDGKTAESIAAAFSAAARRLLLLDYDGTLVPHYPYAYQAVPDAELLALLRELAAHPETHVAVVSGRGKEFLEAWLGNLPIYIVAEHGAFIRHSDGNWVQIFPFDTEWKAAVRRVMEEFAELAPGSYVEEKQSSIAWHYRNVEPEVGEAIAARLIEALGGLLAGTTAAVLKGNKVVEVRPAGVNKGAAARLLVEKLNPDFVLAAGDDATDEDMFKALPPTAYTVKVGRGETAAKYYVPSYKRLRELLTRLSKSLRPTSPQP</sequence>
<dbReference type="NCBIfam" id="NF011071">
    <property type="entry name" value="PRK14501.1"/>
    <property type="match status" value="1"/>
</dbReference>
<reference evidence="6" key="1">
    <citation type="submission" date="2007-02" db="EMBL/GenBank/DDBJ databases">
        <title>Complete sequence of Pyrobaculum calidifontis JCM 11548.</title>
        <authorList>
            <consortium name="US DOE Joint Genome Institute"/>
            <person name="Copeland A."/>
            <person name="Lucas S."/>
            <person name="Lapidus A."/>
            <person name="Barry K."/>
            <person name="Glavina del Rio T."/>
            <person name="Dalin E."/>
            <person name="Tice H."/>
            <person name="Pitluck S."/>
            <person name="Chain P."/>
            <person name="Malfatti S."/>
            <person name="Shin M."/>
            <person name="Vergez L."/>
            <person name="Schmutz J."/>
            <person name="Larimer F."/>
            <person name="Land M."/>
            <person name="Hauser L."/>
            <person name="Kyrpides N."/>
            <person name="Mikhailova N."/>
            <person name="Cozen A.E."/>
            <person name="Fitz-Gibbon S.T."/>
            <person name="House C.H."/>
            <person name="Saltikov C."/>
            <person name="Lowe T.M."/>
            <person name="Richardson P."/>
        </authorList>
    </citation>
    <scope>NUCLEOTIDE SEQUENCE [LARGE SCALE GENOMIC DNA]</scope>
    <source>
        <strain evidence="6">JCM 11548</strain>
    </source>
</reference>
<dbReference type="Gene3D" id="3.30.70.1020">
    <property type="entry name" value="Trehalose-6-phosphate phosphatase related protein, domain 2"/>
    <property type="match status" value="1"/>
</dbReference>
<dbReference type="GO" id="GO:0003825">
    <property type="term" value="F:alpha,alpha-trehalose-phosphate synthase (UDP-forming) activity"/>
    <property type="evidence" value="ECO:0007669"/>
    <property type="project" value="UniProtKB-UniRule"/>
</dbReference>
<dbReference type="InterPro" id="IPR003337">
    <property type="entry name" value="Trehalose_PPase"/>
</dbReference>
<dbReference type="CDD" id="cd01627">
    <property type="entry name" value="HAD_TPP"/>
    <property type="match status" value="1"/>
</dbReference>
<dbReference type="EMBL" id="CP000561">
    <property type="protein sequence ID" value="ABO08784.1"/>
    <property type="molecule type" value="Genomic_DNA"/>
</dbReference>
<dbReference type="InterPro" id="IPR001830">
    <property type="entry name" value="Glyco_trans_20"/>
</dbReference>
<dbReference type="CDD" id="cd03788">
    <property type="entry name" value="GT20_TPS"/>
    <property type="match status" value="1"/>
</dbReference>
<evidence type="ECO:0000256" key="5">
    <source>
        <dbReference type="NCBIfam" id="TIGR02400"/>
    </source>
</evidence>
<dbReference type="KEGG" id="pcl:Pcal_1363"/>
<dbReference type="GeneID" id="4910306"/>
<comment type="similarity">
    <text evidence="1">In the C-terminal section; belongs to the trehalose phosphatase family.</text>
</comment>
<dbReference type="Gene3D" id="3.40.50.1000">
    <property type="entry name" value="HAD superfamily/HAD-like"/>
    <property type="match status" value="1"/>
</dbReference>
<dbReference type="GO" id="GO:0005992">
    <property type="term" value="P:trehalose biosynthetic process"/>
    <property type="evidence" value="ECO:0007669"/>
    <property type="project" value="UniProtKB-UniRule"/>
</dbReference>
<dbReference type="GO" id="GO:0004805">
    <property type="term" value="F:trehalose-phosphatase activity"/>
    <property type="evidence" value="ECO:0007669"/>
    <property type="project" value="TreeGrafter"/>
</dbReference>
<evidence type="ECO:0000256" key="1">
    <source>
        <dbReference type="ARBA" id="ARBA00006330"/>
    </source>
</evidence>
<dbReference type="AlphaFoldDB" id="A3MVW7"/>
<dbReference type="STRING" id="410359.Pcal_1363"/>
<dbReference type="Pfam" id="PF00982">
    <property type="entry name" value="Glyco_transf_20"/>
    <property type="match status" value="1"/>
</dbReference>
<evidence type="ECO:0000313" key="6">
    <source>
        <dbReference type="EMBL" id="ABO08784.1"/>
    </source>
</evidence>
<accession>A3MVW7</accession>
<dbReference type="InterPro" id="IPR036412">
    <property type="entry name" value="HAD-like_sf"/>
</dbReference>
<keyword evidence="2 6" id="KW-0328">Glycosyltransferase</keyword>
<dbReference type="InterPro" id="IPR012766">
    <property type="entry name" value="Trehalose_OtsA"/>
</dbReference>
<dbReference type="HOGENOM" id="CLU_002351_3_3_2"/>
<organism evidence="6 7">
    <name type="scientific">Pyrobaculum calidifontis (strain DSM 21063 / JCM 11548 / VA1)</name>
    <dbReference type="NCBI Taxonomy" id="410359"/>
    <lineage>
        <taxon>Archaea</taxon>
        <taxon>Thermoproteota</taxon>
        <taxon>Thermoprotei</taxon>
        <taxon>Thermoproteales</taxon>
        <taxon>Thermoproteaceae</taxon>
        <taxon>Pyrobaculum</taxon>
    </lineage>
</organism>
<evidence type="ECO:0000256" key="4">
    <source>
        <dbReference type="ARBA" id="ARBA00048039"/>
    </source>
</evidence>
<dbReference type="NCBIfam" id="TIGR01484">
    <property type="entry name" value="HAD-SF-IIB"/>
    <property type="match status" value="1"/>
</dbReference>
<dbReference type="SUPFAM" id="SSF53756">
    <property type="entry name" value="UDP-Glycosyltransferase/glycogen phosphorylase"/>
    <property type="match status" value="1"/>
</dbReference>
<dbReference type="GO" id="GO:0005829">
    <property type="term" value="C:cytosol"/>
    <property type="evidence" value="ECO:0007669"/>
    <property type="project" value="TreeGrafter"/>
</dbReference>
<comment type="catalytic activity">
    <reaction evidence="4">
        <text>D-glucose 6-phosphate + UDP-alpha-D-glucose = alpha,alpha-trehalose 6-phosphate + UDP + H(+)</text>
        <dbReference type="Rhea" id="RHEA:18889"/>
        <dbReference type="ChEBI" id="CHEBI:15378"/>
        <dbReference type="ChEBI" id="CHEBI:58223"/>
        <dbReference type="ChEBI" id="CHEBI:58429"/>
        <dbReference type="ChEBI" id="CHEBI:58885"/>
        <dbReference type="ChEBI" id="CHEBI:61548"/>
        <dbReference type="EC" id="2.4.1.15"/>
    </reaction>
</comment>
<dbReference type="RefSeq" id="WP_011850042.1">
    <property type="nucleotide sequence ID" value="NC_009073.1"/>
</dbReference>
<dbReference type="PANTHER" id="PTHR10788">
    <property type="entry name" value="TREHALOSE-6-PHOSPHATE SYNTHASE"/>
    <property type="match status" value="1"/>
</dbReference>
<name>A3MVW7_PYRCJ</name>